<dbReference type="InterPro" id="IPR005294">
    <property type="entry name" value="ATP_synth_F1_asu"/>
</dbReference>
<feature type="domain" description="ATPase F1/V1/A1 complex alpha/beta subunit N-terminal" evidence="17">
    <location>
        <begin position="26"/>
        <end position="91"/>
    </location>
</feature>
<evidence type="ECO:0000259" key="15">
    <source>
        <dbReference type="Pfam" id="PF00006"/>
    </source>
</evidence>
<feature type="domain" description="ATPase F1/V1/A1 complex alpha/beta subunit nucleotide-binding" evidence="15">
    <location>
        <begin position="148"/>
        <end position="363"/>
    </location>
</feature>
<dbReference type="SUPFAM" id="SSF52540">
    <property type="entry name" value="P-loop containing nucleoside triphosphate hydrolases"/>
    <property type="match status" value="1"/>
</dbReference>
<dbReference type="GO" id="GO:0043531">
    <property type="term" value="F:ADP binding"/>
    <property type="evidence" value="ECO:0007669"/>
    <property type="project" value="TreeGrafter"/>
</dbReference>
<accession>A0AA87FA47</accession>
<keyword evidence="13 14" id="KW-0066">ATP synthesis</keyword>
<comment type="subcellular location">
    <subcellularLocation>
        <location evidence="14">Cell membrane</location>
        <topology evidence="14">Peripheral membrane protein</topology>
    </subcellularLocation>
    <subcellularLocation>
        <location evidence="2">Membrane</location>
        <topology evidence="2">Peripheral membrane protein</topology>
    </subcellularLocation>
</comment>
<dbReference type="Pfam" id="PF02874">
    <property type="entry name" value="ATP-synt_ab_N"/>
    <property type="match status" value="1"/>
</dbReference>
<dbReference type="CDD" id="cd18113">
    <property type="entry name" value="ATP-synt_F1_alpha_C"/>
    <property type="match status" value="1"/>
</dbReference>
<feature type="domain" description="ATP synthase alpha subunit C-terminal" evidence="16">
    <location>
        <begin position="370"/>
        <end position="493"/>
    </location>
</feature>
<comment type="similarity">
    <text evidence="3 14">Belongs to the ATPase alpha/beta chains family.</text>
</comment>
<dbReference type="AlphaFoldDB" id="A0AA87FA47"/>
<dbReference type="EC" id="7.1.2.2" evidence="14"/>
<dbReference type="InterPro" id="IPR038376">
    <property type="entry name" value="ATP_synth_asu_C_sf"/>
</dbReference>
<evidence type="ECO:0000256" key="3">
    <source>
        <dbReference type="ARBA" id="ARBA00008936"/>
    </source>
</evidence>
<dbReference type="Proteomes" id="UP000004014">
    <property type="component" value="Unassembled WGS sequence"/>
</dbReference>
<dbReference type="Pfam" id="PF00306">
    <property type="entry name" value="ATP-synt_ab_C"/>
    <property type="match status" value="1"/>
</dbReference>
<dbReference type="NCBIfam" id="NF009884">
    <property type="entry name" value="PRK13343.1"/>
    <property type="match status" value="1"/>
</dbReference>
<evidence type="ECO:0000256" key="12">
    <source>
        <dbReference type="ARBA" id="ARBA00023196"/>
    </source>
</evidence>
<dbReference type="NCBIfam" id="TIGR00962">
    <property type="entry name" value="atpA"/>
    <property type="match status" value="1"/>
</dbReference>
<evidence type="ECO:0000313" key="19">
    <source>
        <dbReference type="Proteomes" id="UP000004014"/>
    </source>
</evidence>
<comment type="function">
    <text evidence="1 14">Produces ATP from ADP in the presence of a proton gradient across the membrane. The alpha chain is a regulatory subunit.</text>
</comment>
<evidence type="ECO:0000256" key="13">
    <source>
        <dbReference type="ARBA" id="ARBA00023310"/>
    </source>
</evidence>
<evidence type="ECO:0000256" key="11">
    <source>
        <dbReference type="ARBA" id="ARBA00023136"/>
    </source>
</evidence>
<evidence type="ECO:0000256" key="9">
    <source>
        <dbReference type="ARBA" id="ARBA00022967"/>
    </source>
</evidence>
<dbReference type="SUPFAM" id="SSF47917">
    <property type="entry name" value="C-terminal domain of alpha and beta subunits of F1 ATP synthase"/>
    <property type="match status" value="1"/>
</dbReference>
<keyword evidence="8 14" id="KW-0067">ATP-binding</keyword>
<dbReference type="FunFam" id="2.40.30.20:FF:000001">
    <property type="entry name" value="ATP synthase subunit alpha"/>
    <property type="match status" value="1"/>
</dbReference>
<dbReference type="FunFam" id="3.40.50.300:FF:000002">
    <property type="entry name" value="ATP synthase subunit alpha"/>
    <property type="match status" value="1"/>
</dbReference>
<dbReference type="CDD" id="cd18116">
    <property type="entry name" value="ATP-synt_F1_alpha_N"/>
    <property type="match status" value="1"/>
</dbReference>
<keyword evidence="9 14" id="KW-1278">Translocase</keyword>
<reference evidence="18 19" key="1">
    <citation type="submission" date="2011-03" db="EMBL/GenBank/DDBJ databases">
        <title>Deep-sequencing identification of multiple resistance mechanism for the high antibiotic-resistance strain Streptococcus suis R61.</title>
        <authorList>
            <person name="Hu P."/>
            <person name="Yang M."/>
            <person name="Jin M."/>
            <person name="Xiao J."/>
        </authorList>
    </citation>
    <scope>NUCLEOTIDE SEQUENCE [LARGE SCALE GENOMIC DNA]</scope>
    <source>
        <strain evidence="18 19">R61</strain>
    </source>
</reference>
<evidence type="ECO:0000256" key="14">
    <source>
        <dbReference type="HAMAP-Rule" id="MF_01346"/>
    </source>
</evidence>
<dbReference type="SUPFAM" id="SSF50615">
    <property type="entry name" value="N-terminal domain of alpha and beta subunits of F1 ATP synthase"/>
    <property type="match status" value="1"/>
</dbReference>
<dbReference type="EMBL" id="AEYY01000006">
    <property type="protein sequence ID" value="EHC03755.1"/>
    <property type="molecule type" value="Genomic_DNA"/>
</dbReference>
<evidence type="ECO:0000256" key="1">
    <source>
        <dbReference type="ARBA" id="ARBA00003784"/>
    </source>
</evidence>
<dbReference type="Gene3D" id="3.40.50.300">
    <property type="entry name" value="P-loop containing nucleotide triphosphate hydrolases"/>
    <property type="match status" value="1"/>
</dbReference>
<keyword evidence="7 14" id="KW-0375">Hydrogen ion transport</keyword>
<comment type="catalytic activity">
    <reaction evidence="14">
        <text>ATP + H2O + 4 H(+)(in) = ADP + phosphate + 5 H(+)(out)</text>
        <dbReference type="Rhea" id="RHEA:57720"/>
        <dbReference type="ChEBI" id="CHEBI:15377"/>
        <dbReference type="ChEBI" id="CHEBI:15378"/>
        <dbReference type="ChEBI" id="CHEBI:30616"/>
        <dbReference type="ChEBI" id="CHEBI:43474"/>
        <dbReference type="ChEBI" id="CHEBI:456216"/>
        <dbReference type="EC" id="7.1.2.2"/>
    </reaction>
</comment>
<keyword evidence="12 14" id="KW-0139">CF(1)</keyword>
<protein>
    <recommendedName>
        <fullName evidence="14">ATP synthase subunit alpha</fullName>
        <ecNumber evidence="14">7.1.2.2</ecNumber>
    </recommendedName>
    <alternativeName>
        <fullName evidence="14">ATP synthase F1 sector subunit alpha</fullName>
    </alternativeName>
    <alternativeName>
        <fullName evidence="14">F-ATPase subunit alpha</fullName>
    </alternativeName>
</protein>
<dbReference type="Gene3D" id="1.20.150.20">
    <property type="entry name" value="ATP synthase alpha/beta chain, C-terminal domain"/>
    <property type="match status" value="1"/>
</dbReference>
<dbReference type="InterPro" id="IPR000793">
    <property type="entry name" value="ATP_synth_asu_C"/>
</dbReference>
<keyword evidence="11 14" id="KW-0472">Membrane</keyword>
<dbReference type="GO" id="GO:0005886">
    <property type="term" value="C:plasma membrane"/>
    <property type="evidence" value="ECO:0007669"/>
    <property type="project" value="UniProtKB-SubCell"/>
</dbReference>
<evidence type="ECO:0000259" key="16">
    <source>
        <dbReference type="Pfam" id="PF00306"/>
    </source>
</evidence>
<dbReference type="PANTHER" id="PTHR48082">
    <property type="entry name" value="ATP SYNTHASE SUBUNIT ALPHA, MITOCHONDRIAL"/>
    <property type="match status" value="1"/>
</dbReference>
<feature type="binding site" evidence="14">
    <location>
        <begin position="168"/>
        <end position="175"/>
    </location>
    <ligand>
        <name>ATP</name>
        <dbReference type="ChEBI" id="CHEBI:30616"/>
    </ligand>
</feature>
<sequence>MINAQEISALLKQQIEGFQPDFDYTETGVVTYIGDGIARAQGLDNAMSGELLVFENGTIGMAQNLETNDVGIIILGEFTDIREGSVVRRTGKIMEVPVGSALIGRVINPLGQPVDGLGEIRTSKTRPIEYPAPGVMQRKSVNEPLQTGLKAIDALVPIGRGQRELIIGDRQTGKTSVAIDAILNQKGQDMICIYVAIGQKESTVRTQVETLRQYGALDYTIVVTASASQPSPLLFLAPYAGVAMAEEFMYEGKHVLIVYDDLSKQAVAYRELSLLLRRPPGREAYPGDVFYLHSRLLERSAKVSDELGGGSITALPFIETQAGDISAYIATNVISITDGQIFLKDDLFNSGIRPAIDAGSSVSRVGGSAQIKAMKKVAGTLRIDLASYRELEAFTQFGSDLDAATQAKLNRGRRTVEVLKQPLHKPLPVEKQVLILYALTNGFLDSVPIDDILAFEEELYAYFDLHYDSLLDVIRTTKDLPDTDELNAAIQAFKDQSVFK</sequence>
<dbReference type="PANTHER" id="PTHR48082:SF2">
    <property type="entry name" value="ATP SYNTHASE SUBUNIT ALPHA, MITOCHONDRIAL"/>
    <property type="match status" value="1"/>
</dbReference>
<dbReference type="InterPro" id="IPR023366">
    <property type="entry name" value="ATP_synth_asu-like_sf"/>
</dbReference>
<evidence type="ECO:0000256" key="6">
    <source>
        <dbReference type="ARBA" id="ARBA00022741"/>
    </source>
</evidence>
<dbReference type="InterPro" id="IPR036121">
    <property type="entry name" value="ATPase_F1/V1/A1_a/bsu_N_sf"/>
</dbReference>
<keyword evidence="5 14" id="KW-1003">Cell membrane</keyword>
<evidence type="ECO:0000256" key="5">
    <source>
        <dbReference type="ARBA" id="ARBA00022475"/>
    </source>
</evidence>
<keyword evidence="4 14" id="KW-0813">Transport</keyword>
<dbReference type="InterPro" id="IPR000194">
    <property type="entry name" value="ATPase_F1/V1/A1_a/bsu_nucl-bd"/>
</dbReference>
<organism evidence="18 19">
    <name type="scientific">Streptococcus suis R61</name>
    <dbReference type="NCBI Taxonomy" id="996306"/>
    <lineage>
        <taxon>Bacteria</taxon>
        <taxon>Bacillati</taxon>
        <taxon>Bacillota</taxon>
        <taxon>Bacilli</taxon>
        <taxon>Lactobacillales</taxon>
        <taxon>Streptococcaceae</taxon>
        <taxon>Streptococcus</taxon>
    </lineage>
</organism>
<evidence type="ECO:0000256" key="10">
    <source>
        <dbReference type="ARBA" id="ARBA00023065"/>
    </source>
</evidence>
<feature type="site" description="Required for activity" evidence="14">
    <location>
        <position position="361"/>
    </location>
</feature>
<dbReference type="GO" id="GO:0005524">
    <property type="term" value="F:ATP binding"/>
    <property type="evidence" value="ECO:0007669"/>
    <property type="project" value="UniProtKB-UniRule"/>
</dbReference>
<dbReference type="HAMAP" id="MF_01346">
    <property type="entry name" value="ATP_synth_alpha_bact"/>
    <property type="match status" value="1"/>
</dbReference>
<dbReference type="GO" id="GO:0045259">
    <property type="term" value="C:proton-transporting ATP synthase complex"/>
    <property type="evidence" value="ECO:0007669"/>
    <property type="project" value="UniProtKB-KW"/>
</dbReference>
<gene>
    <name evidence="14" type="primary">atpA</name>
    <name evidence="18" type="ORF">SSUR61_0309</name>
</gene>
<dbReference type="InterPro" id="IPR033732">
    <property type="entry name" value="ATP_synth_F1_a_nt-bd_dom"/>
</dbReference>
<dbReference type="Gene3D" id="2.40.30.20">
    <property type="match status" value="1"/>
</dbReference>
<name>A0AA87FA47_STRSU</name>
<dbReference type="Pfam" id="PF00006">
    <property type="entry name" value="ATP-synt_ab"/>
    <property type="match status" value="1"/>
</dbReference>
<dbReference type="CDD" id="cd01132">
    <property type="entry name" value="F1-ATPase_alpha_CD"/>
    <property type="match status" value="1"/>
</dbReference>
<evidence type="ECO:0000313" key="18">
    <source>
        <dbReference type="EMBL" id="EHC03755.1"/>
    </source>
</evidence>
<evidence type="ECO:0000256" key="7">
    <source>
        <dbReference type="ARBA" id="ARBA00022781"/>
    </source>
</evidence>
<keyword evidence="6 14" id="KW-0547">Nucleotide-binding</keyword>
<comment type="caution">
    <text evidence="18">The sequence shown here is derived from an EMBL/GenBank/DDBJ whole genome shotgun (WGS) entry which is preliminary data.</text>
</comment>
<dbReference type="PIRSF" id="PIRSF039088">
    <property type="entry name" value="F_ATPase_subunit_alpha"/>
    <property type="match status" value="1"/>
</dbReference>
<dbReference type="GO" id="GO:0046933">
    <property type="term" value="F:proton-transporting ATP synthase activity, rotational mechanism"/>
    <property type="evidence" value="ECO:0007669"/>
    <property type="project" value="UniProtKB-UniRule"/>
</dbReference>
<evidence type="ECO:0000259" key="17">
    <source>
        <dbReference type="Pfam" id="PF02874"/>
    </source>
</evidence>
<dbReference type="FunFam" id="1.20.150.20:FF:000001">
    <property type="entry name" value="ATP synthase subunit alpha"/>
    <property type="match status" value="1"/>
</dbReference>
<proteinExistence type="inferred from homology"/>
<evidence type="ECO:0000256" key="2">
    <source>
        <dbReference type="ARBA" id="ARBA00004170"/>
    </source>
</evidence>
<evidence type="ECO:0000256" key="4">
    <source>
        <dbReference type="ARBA" id="ARBA00022448"/>
    </source>
</evidence>
<keyword evidence="10 14" id="KW-0406">Ion transport</keyword>
<evidence type="ECO:0000256" key="8">
    <source>
        <dbReference type="ARBA" id="ARBA00022840"/>
    </source>
</evidence>
<dbReference type="InterPro" id="IPR004100">
    <property type="entry name" value="ATPase_F1/V1/A1_a/bsu_N"/>
</dbReference>
<dbReference type="InterPro" id="IPR027417">
    <property type="entry name" value="P-loop_NTPase"/>
</dbReference>